<gene>
    <name evidence="9 16" type="primary">glmM</name>
    <name evidence="16" type="ORF">V5R04_10255</name>
</gene>
<dbReference type="Pfam" id="PF02878">
    <property type="entry name" value="PGM_PMM_I"/>
    <property type="match status" value="1"/>
</dbReference>
<comment type="similarity">
    <text evidence="1 9 10">Belongs to the phosphohexose mutase family.</text>
</comment>
<dbReference type="CDD" id="cd05802">
    <property type="entry name" value="GlmM"/>
    <property type="match status" value="1"/>
</dbReference>
<dbReference type="FunFam" id="3.40.120.10:FF:000001">
    <property type="entry name" value="Phosphoglucosamine mutase"/>
    <property type="match status" value="1"/>
</dbReference>
<dbReference type="GO" id="GO:0004615">
    <property type="term" value="F:phosphomannomutase activity"/>
    <property type="evidence" value="ECO:0007669"/>
    <property type="project" value="TreeGrafter"/>
</dbReference>
<feature type="binding site" evidence="9">
    <location>
        <position position="242"/>
    </location>
    <ligand>
        <name>Mg(2+)</name>
        <dbReference type="ChEBI" id="CHEBI:18420"/>
    </ligand>
</feature>
<organism evidence="16">
    <name type="scientific">Jonesiaceae bacterium BS-20</name>
    <dbReference type="NCBI Taxonomy" id="3120821"/>
    <lineage>
        <taxon>Bacteria</taxon>
        <taxon>Bacillati</taxon>
        <taxon>Actinomycetota</taxon>
        <taxon>Actinomycetes</taxon>
        <taxon>Micrococcales</taxon>
        <taxon>Jonesiaceae</taxon>
    </lineage>
</organism>
<dbReference type="Pfam" id="PF02880">
    <property type="entry name" value="PGM_PMM_III"/>
    <property type="match status" value="1"/>
</dbReference>
<evidence type="ECO:0000259" key="12">
    <source>
        <dbReference type="Pfam" id="PF00408"/>
    </source>
</evidence>
<keyword evidence="4 9" id="KW-0460">Magnesium</keyword>
<comment type="PTM">
    <text evidence="9">Activated by phosphorylation.</text>
</comment>
<dbReference type="InterPro" id="IPR005841">
    <property type="entry name" value="Alpha-D-phosphohexomutase_SF"/>
</dbReference>
<dbReference type="Gene3D" id="3.40.120.10">
    <property type="entry name" value="Alpha-D-Glucose-1,6-Bisphosphate, subunit A, domain 3"/>
    <property type="match status" value="3"/>
</dbReference>
<dbReference type="GO" id="GO:0008966">
    <property type="term" value="F:phosphoglucosamine mutase activity"/>
    <property type="evidence" value="ECO:0007669"/>
    <property type="project" value="UniProtKB-UniRule"/>
</dbReference>
<evidence type="ECO:0000256" key="10">
    <source>
        <dbReference type="RuleBase" id="RU004326"/>
    </source>
</evidence>
<reference evidence="16" key="1">
    <citation type="submission" date="2024-02" db="EMBL/GenBank/DDBJ databases">
        <title>Tomenella chthoni gen. nov. sp. nov., a member of the family Jonesiaceae isolated from bat guano.</title>
        <authorList>
            <person name="Miller S.L."/>
            <person name="King J."/>
            <person name="Sankaranarayanan K."/>
            <person name="Lawson P.A."/>
        </authorList>
    </citation>
    <scope>NUCLEOTIDE SEQUENCE</scope>
    <source>
        <strain evidence="16">BS-20</strain>
    </source>
</reference>
<evidence type="ECO:0000256" key="5">
    <source>
        <dbReference type="ARBA" id="ARBA00023235"/>
    </source>
</evidence>
<evidence type="ECO:0000256" key="9">
    <source>
        <dbReference type="HAMAP-Rule" id="MF_01554"/>
    </source>
</evidence>
<dbReference type="EC" id="5.4.2.10" evidence="7 9"/>
<evidence type="ECO:0000259" key="13">
    <source>
        <dbReference type="Pfam" id="PF02878"/>
    </source>
</evidence>
<evidence type="ECO:0000313" key="16">
    <source>
        <dbReference type="EMBL" id="XBH20616.1"/>
    </source>
</evidence>
<dbReference type="InterPro" id="IPR050060">
    <property type="entry name" value="Phosphoglucosamine_mutase"/>
</dbReference>
<evidence type="ECO:0000259" key="15">
    <source>
        <dbReference type="Pfam" id="PF02880"/>
    </source>
</evidence>
<feature type="modified residue" description="Phosphoserine" evidence="9">
    <location>
        <position position="103"/>
    </location>
</feature>
<dbReference type="GO" id="GO:0006048">
    <property type="term" value="P:UDP-N-acetylglucosamine biosynthetic process"/>
    <property type="evidence" value="ECO:0007669"/>
    <property type="project" value="TreeGrafter"/>
</dbReference>
<evidence type="ECO:0000256" key="4">
    <source>
        <dbReference type="ARBA" id="ARBA00022842"/>
    </source>
</evidence>
<proteinExistence type="inferred from homology"/>
<dbReference type="FunFam" id="3.30.310.50:FF:000001">
    <property type="entry name" value="Phosphoglucosamine mutase"/>
    <property type="match status" value="1"/>
</dbReference>
<dbReference type="GO" id="GO:0005829">
    <property type="term" value="C:cytosol"/>
    <property type="evidence" value="ECO:0007669"/>
    <property type="project" value="TreeGrafter"/>
</dbReference>
<feature type="domain" description="Alpha-D-phosphohexomutase C-terminal" evidence="12">
    <location>
        <begin position="373"/>
        <end position="439"/>
    </location>
</feature>
<dbReference type="InterPro" id="IPR005843">
    <property type="entry name" value="A-D-PHexomutase_C"/>
</dbReference>
<dbReference type="InterPro" id="IPR006352">
    <property type="entry name" value="GlmM_bact"/>
</dbReference>
<protein>
    <recommendedName>
        <fullName evidence="8 9">Phosphoglucosamine mutase</fullName>
        <ecNumber evidence="7 9">5.4.2.10</ecNumber>
    </recommendedName>
</protein>
<comment type="function">
    <text evidence="9 11">Catalyzes the conversion of glucosamine-6-phosphate to glucosamine-1-phosphate.</text>
</comment>
<evidence type="ECO:0000256" key="11">
    <source>
        <dbReference type="RuleBase" id="RU004327"/>
    </source>
</evidence>
<feature type="domain" description="Alpha-D-phosphohexomutase alpha/beta/alpha" evidence="15">
    <location>
        <begin position="257"/>
        <end position="363"/>
    </location>
</feature>
<dbReference type="EMBL" id="CP146203">
    <property type="protein sequence ID" value="XBH20616.1"/>
    <property type="molecule type" value="Genomic_DNA"/>
</dbReference>
<evidence type="ECO:0000256" key="8">
    <source>
        <dbReference type="ARBA" id="ARBA00068193"/>
    </source>
</evidence>
<dbReference type="PANTHER" id="PTHR42946">
    <property type="entry name" value="PHOSPHOHEXOSE MUTASE"/>
    <property type="match status" value="1"/>
</dbReference>
<dbReference type="GO" id="GO:0000287">
    <property type="term" value="F:magnesium ion binding"/>
    <property type="evidence" value="ECO:0007669"/>
    <property type="project" value="UniProtKB-UniRule"/>
</dbReference>
<dbReference type="GO" id="GO:0009252">
    <property type="term" value="P:peptidoglycan biosynthetic process"/>
    <property type="evidence" value="ECO:0007669"/>
    <property type="project" value="TreeGrafter"/>
</dbReference>
<dbReference type="InterPro" id="IPR036900">
    <property type="entry name" value="A-D-PHexomutase_C_sf"/>
</dbReference>
<sequence length="447" mass="46920">MARLFGTDGVRGLANRDVTAELALDLAASAAHVLALRQETGQRPKAIVGRDPRASGEFLSAAVSAGLASAGVDVIDVGVVPTPAVAYLTGVLGGDLGVMLSASHNPMQDNGIKFFDKHGYKLEDDVEDEIAAHMESDWLRPIGAGVGRISYDFEAVNKYVDALVKTVTYSLEGLRVVVDCAHGAASVVGPEALRRAGAEVIVIGAEPNGENINNEYGATAPRRMAAATVGHMAHVGVSFDGDADRCIASDEEGEVVDGDQIMGILALALHEAGRLKNDTLVTTVMSNLGLKNAMHAAGIKTVDTAVGDRYVLEEMRRSDLNLGGEQSGHVLLTDLSTTGDGVLTALHLLSRLAETRLKMSELSGVIKQLPQALINVRGVDKGAVNTNQAVQDIVQSVEAELGNTGRVLLRPSGTEPLVRVMVEAATQSLAEQCAQKIADVVKQELSL</sequence>
<comment type="catalytic activity">
    <reaction evidence="6 9 11">
        <text>alpha-D-glucosamine 1-phosphate = D-glucosamine 6-phosphate</text>
        <dbReference type="Rhea" id="RHEA:23424"/>
        <dbReference type="ChEBI" id="CHEBI:58516"/>
        <dbReference type="ChEBI" id="CHEBI:58725"/>
        <dbReference type="EC" id="5.4.2.10"/>
    </reaction>
</comment>
<dbReference type="InterPro" id="IPR005846">
    <property type="entry name" value="A-D-PHexomutase_a/b/a-III"/>
</dbReference>
<dbReference type="InterPro" id="IPR016066">
    <property type="entry name" value="A-D-PHexomutase_CS"/>
</dbReference>
<evidence type="ECO:0000256" key="3">
    <source>
        <dbReference type="ARBA" id="ARBA00022723"/>
    </source>
</evidence>
<evidence type="ECO:0000256" key="7">
    <source>
        <dbReference type="ARBA" id="ARBA00066330"/>
    </source>
</evidence>
<dbReference type="AlphaFoldDB" id="A0AAU7DTJ6"/>
<feature type="binding site" evidence="9">
    <location>
        <position position="240"/>
    </location>
    <ligand>
        <name>Mg(2+)</name>
        <dbReference type="ChEBI" id="CHEBI:18420"/>
    </ligand>
</feature>
<dbReference type="InterPro" id="IPR005845">
    <property type="entry name" value="A-D-PHexomutase_a/b/a-II"/>
</dbReference>
<dbReference type="HAMAP" id="MF_01554_B">
    <property type="entry name" value="GlmM_B"/>
    <property type="match status" value="1"/>
</dbReference>
<feature type="active site" description="Phosphoserine intermediate" evidence="9">
    <location>
        <position position="103"/>
    </location>
</feature>
<dbReference type="InterPro" id="IPR016055">
    <property type="entry name" value="A-D-PHexomutase_a/b/a-I/II/III"/>
</dbReference>
<evidence type="ECO:0000256" key="2">
    <source>
        <dbReference type="ARBA" id="ARBA00022553"/>
    </source>
</evidence>
<accession>A0AAU7DTJ6</accession>
<dbReference type="SUPFAM" id="SSF53738">
    <property type="entry name" value="Phosphoglucomutase, first 3 domains"/>
    <property type="match status" value="3"/>
</dbReference>
<evidence type="ECO:0000259" key="14">
    <source>
        <dbReference type="Pfam" id="PF02879"/>
    </source>
</evidence>
<dbReference type="Gene3D" id="3.30.310.50">
    <property type="entry name" value="Alpha-D-phosphohexomutase, C-terminal domain"/>
    <property type="match status" value="1"/>
</dbReference>
<name>A0AAU7DTJ6_9MICO</name>
<feature type="domain" description="Alpha-D-phosphohexomutase alpha/beta/alpha" evidence="13">
    <location>
        <begin position="3"/>
        <end position="136"/>
    </location>
</feature>
<keyword evidence="5 9" id="KW-0413">Isomerase</keyword>
<keyword evidence="3 9" id="KW-0479">Metal-binding</keyword>
<comment type="cofactor">
    <cofactor evidence="9">
        <name>Mg(2+)</name>
        <dbReference type="ChEBI" id="CHEBI:18420"/>
    </cofactor>
    <text evidence="9">Binds 1 Mg(2+) ion per subunit.</text>
</comment>
<feature type="domain" description="Alpha-D-phosphohexomutase alpha/beta/alpha" evidence="14">
    <location>
        <begin position="158"/>
        <end position="253"/>
    </location>
</feature>
<dbReference type="InterPro" id="IPR005844">
    <property type="entry name" value="A-D-PHexomutase_a/b/a-I"/>
</dbReference>
<feature type="binding site" description="via phosphate group" evidence="9">
    <location>
        <position position="103"/>
    </location>
    <ligand>
        <name>Mg(2+)</name>
        <dbReference type="ChEBI" id="CHEBI:18420"/>
    </ligand>
</feature>
<keyword evidence="2 9" id="KW-0597">Phosphoprotein</keyword>
<feature type="binding site" evidence="9">
    <location>
        <position position="244"/>
    </location>
    <ligand>
        <name>Mg(2+)</name>
        <dbReference type="ChEBI" id="CHEBI:18420"/>
    </ligand>
</feature>
<dbReference type="Pfam" id="PF00408">
    <property type="entry name" value="PGM_PMM_IV"/>
    <property type="match status" value="1"/>
</dbReference>
<dbReference type="FunFam" id="3.40.120.10:FF:000002">
    <property type="entry name" value="Phosphoglucosamine mutase"/>
    <property type="match status" value="1"/>
</dbReference>
<dbReference type="Pfam" id="PF02879">
    <property type="entry name" value="PGM_PMM_II"/>
    <property type="match status" value="1"/>
</dbReference>
<dbReference type="SUPFAM" id="SSF55957">
    <property type="entry name" value="Phosphoglucomutase, C-terminal domain"/>
    <property type="match status" value="1"/>
</dbReference>
<dbReference type="NCBIfam" id="TIGR01455">
    <property type="entry name" value="glmM"/>
    <property type="match status" value="1"/>
</dbReference>
<dbReference type="PROSITE" id="PS00710">
    <property type="entry name" value="PGM_PMM"/>
    <property type="match status" value="1"/>
</dbReference>
<dbReference type="GO" id="GO:0005975">
    <property type="term" value="P:carbohydrate metabolic process"/>
    <property type="evidence" value="ECO:0007669"/>
    <property type="project" value="InterPro"/>
</dbReference>
<dbReference type="PANTHER" id="PTHR42946:SF1">
    <property type="entry name" value="PHOSPHOGLUCOMUTASE (ALPHA-D-GLUCOSE-1,6-BISPHOSPHATE-DEPENDENT)"/>
    <property type="match status" value="1"/>
</dbReference>
<dbReference type="PRINTS" id="PR00509">
    <property type="entry name" value="PGMPMM"/>
</dbReference>
<evidence type="ECO:0000256" key="1">
    <source>
        <dbReference type="ARBA" id="ARBA00010231"/>
    </source>
</evidence>
<evidence type="ECO:0000256" key="6">
    <source>
        <dbReference type="ARBA" id="ARBA00050364"/>
    </source>
</evidence>